<keyword evidence="9" id="KW-0548">Nucleotidyltransferase</keyword>
<evidence type="ECO:0000259" key="8">
    <source>
        <dbReference type="Pfam" id="PF00717"/>
    </source>
</evidence>
<evidence type="ECO:0000256" key="3">
    <source>
        <dbReference type="ARBA" id="ARBA00022801"/>
    </source>
</evidence>
<dbReference type="GO" id="GO:0003887">
    <property type="term" value="F:DNA-directed DNA polymerase activity"/>
    <property type="evidence" value="ECO:0007669"/>
    <property type="project" value="UniProtKB-EC"/>
</dbReference>
<gene>
    <name evidence="9" type="primary">umuD</name>
    <name evidence="9" type="ORF">KC622_03700</name>
</gene>
<protein>
    <submittedName>
        <fullName evidence="9">Translesion error-prone DNA polymerase V autoproteolytic subunit</fullName>
        <ecNumber evidence="9">2.7.7.7</ecNumber>
    </submittedName>
</protein>
<evidence type="ECO:0000256" key="6">
    <source>
        <dbReference type="ARBA" id="ARBA00023236"/>
    </source>
</evidence>
<feature type="domain" description="Peptidase S24/S26A/S26B/S26C" evidence="8">
    <location>
        <begin position="12"/>
        <end position="128"/>
    </location>
</feature>
<dbReference type="InterPro" id="IPR036286">
    <property type="entry name" value="LexA/Signal_pep-like_sf"/>
</dbReference>
<proteinExistence type="inferred from homology"/>
<evidence type="ECO:0000313" key="9">
    <source>
        <dbReference type="EMBL" id="MCA9375408.1"/>
    </source>
</evidence>
<dbReference type="SUPFAM" id="SSF51306">
    <property type="entry name" value="LexA/Signal peptidase"/>
    <property type="match status" value="1"/>
</dbReference>
<keyword evidence="4 7" id="KW-0068">Autocatalytic cleavage</keyword>
<evidence type="ECO:0000256" key="5">
    <source>
        <dbReference type="ARBA" id="ARBA00023204"/>
    </source>
</evidence>
<dbReference type="GO" id="GO:0016787">
    <property type="term" value="F:hydrolase activity"/>
    <property type="evidence" value="ECO:0007669"/>
    <property type="project" value="UniProtKB-KW"/>
</dbReference>
<name>A0A955KVR1_9BACT</name>
<dbReference type="EMBL" id="JAGQLM010000169">
    <property type="protein sequence ID" value="MCA9375408.1"/>
    <property type="molecule type" value="Genomic_DNA"/>
</dbReference>
<dbReference type="PANTHER" id="PTHR33516:SF2">
    <property type="entry name" value="LEXA REPRESSOR-RELATED"/>
    <property type="match status" value="1"/>
</dbReference>
<evidence type="ECO:0000256" key="2">
    <source>
        <dbReference type="ARBA" id="ARBA00022763"/>
    </source>
</evidence>
<keyword evidence="2" id="KW-0227">DNA damage</keyword>
<dbReference type="GO" id="GO:0006355">
    <property type="term" value="P:regulation of DNA-templated transcription"/>
    <property type="evidence" value="ECO:0007669"/>
    <property type="project" value="InterPro"/>
</dbReference>
<evidence type="ECO:0000256" key="1">
    <source>
        <dbReference type="ARBA" id="ARBA00007484"/>
    </source>
</evidence>
<organism evidence="9 10">
    <name type="scientific">Candidatus Dojkabacteria bacterium</name>
    <dbReference type="NCBI Taxonomy" id="2099670"/>
    <lineage>
        <taxon>Bacteria</taxon>
        <taxon>Candidatus Dojkabacteria</taxon>
    </lineage>
</organism>
<dbReference type="Pfam" id="PF00717">
    <property type="entry name" value="Peptidase_S24"/>
    <property type="match status" value="1"/>
</dbReference>
<reference evidence="9" key="2">
    <citation type="journal article" date="2021" name="Microbiome">
        <title>Successional dynamics and alternative stable states in a saline activated sludge microbial community over 9 years.</title>
        <authorList>
            <person name="Wang Y."/>
            <person name="Ye J."/>
            <person name="Ju F."/>
            <person name="Liu L."/>
            <person name="Boyd J.A."/>
            <person name="Deng Y."/>
            <person name="Parks D.H."/>
            <person name="Jiang X."/>
            <person name="Yin X."/>
            <person name="Woodcroft B.J."/>
            <person name="Tyson G.W."/>
            <person name="Hugenholtz P."/>
            <person name="Polz M.F."/>
            <person name="Zhang T."/>
        </authorList>
    </citation>
    <scope>NUCLEOTIDE SEQUENCE</scope>
    <source>
        <strain evidence="9">HKST-UBA16</strain>
    </source>
</reference>
<reference evidence="9" key="1">
    <citation type="submission" date="2020-04" db="EMBL/GenBank/DDBJ databases">
        <authorList>
            <person name="Zhang T."/>
        </authorList>
    </citation>
    <scope>NUCLEOTIDE SEQUENCE</scope>
    <source>
        <strain evidence="9">HKST-UBA16</strain>
    </source>
</reference>
<dbReference type="Gene3D" id="2.10.109.10">
    <property type="entry name" value="Umud Fragment, subunit A"/>
    <property type="match status" value="1"/>
</dbReference>
<dbReference type="GO" id="GO:0003677">
    <property type="term" value="F:DNA binding"/>
    <property type="evidence" value="ECO:0007669"/>
    <property type="project" value="InterPro"/>
</dbReference>
<dbReference type="PRINTS" id="PR00726">
    <property type="entry name" value="LEXASERPTASE"/>
</dbReference>
<dbReference type="InterPro" id="IPR015927">
    <property type="entry name" value="Peptidase_S24_S26A/B/C"/>
</dbReference>
<dbReference type="AlphaFoldDB" id="A0A955KVR1"/>
<dbReference type="InterPro" id="IPR006197">
    <property type="entry name" value="Peptidase_S24_LexA"/>
</dbReference>
<keyword evidence="3 7" id="KW-0378">Hydrolase</keyword>
<keyword evidence="6" id="KW-0742">SOS response</keyword>
<sequence length="136" mass="15065">MSGFLAHSQSIPLFSSTVSAGFPNTAEDMVEQGLNLHEHLVKKPAATYFLRVCGNSMINAGIHSGDLLIVDRSLEPKDGNVVIASLDREFTVKRLRFSGGKYCLYPENPTYKPIFLDQRDDIEIWGVVTSVIHSLI</sequence>
<comment type="caution">
    <text evidence="9">The sequence shown here is derived from an EMBL/GenBank/DDBJ whole genome shotgun (WGS) entry which is preliminary data.</text>
</comment>
<accession>A0A955KVR1</accession>
<dbReference type="CDD" id="cd06529">
    <property type="entry name" value="S24_LexA-like"/>
    <property type="match status" value="1"/>
</dbReference>
<evidence type="ECO:0000256" key="4">
    <source>
        <dbReference type="ARBA" id="ARBA00022813"/>
    </source>
</evidence>
<comment type="similarity">
    <text evidence="1 7">Belongs to the peptidase S24 family.</text>
</comment>
<dbReference type="Proteomes" id="UP000748332">
    <property type="component" value="Unassembled WGS sequence"/>
</dbReference>
<dbReference type="GO" id="GO:0006281">
    <property type="term" value="P:DNA repair"/>
    <property type="evidence" value="ECO:0007669"/>
    <property type="project" value="UniProtKB-KW"/>
</dbReference>
<keyword evidence="5" id="KW-0234">DNA repair</keyword>
<dbReference type="InterPro" id="IPR039418">
    <property type="entry name" value="LexA-like"/>
</dbReference>
<evidence type="ECO:0000313" key="10">
    <source>
        <dbReference type="Proteomes" id="UP000748332"/>
    </source>
</evidence>
<dbReference type="InterPro" id="IPR050077">
    <property type="entry name" value="LexA_repressor"/>
</dbReference>
<evidence type="ECO:0000256" key="7">
    <source>
        <dbReference type="RuleBase" id="RU003991"/>
    </source>
</evidence>
<dbReference type="NCBIfam" id="NF007621">
    <property type="entry name" value="PRK10276.1"/>
    <property type="match status" value="1"/>
</dbReference>
<dbReference type="EC" id="2.7.7.7" evidence="9"/>
<keyword evidence="9" id="KW-0808">Transferase</keyword>
<dbReference type="GO" id="GO:0009432">
    <property type="term" value="P:SOS response"/>
    <property type="evidence" value="ECO:0007669"/>
    <property type="project" value="UniProtKB-KW"/>
</dbReference>
<dbReference type="PANTHER" id="PTHR33516">
    <property type="entry name" value="LEXA REPRESSOR"/>
    <property type="match status" value="1"/>
</dbReference>